<keyword evidence="1" id="KW-0614">Plasmid</keyword>
<dbReference type="AlphaFoldDB" id="A0A5P9P9Q4"/>
<dbReference type="GeneID" id="42303398"/>
<dbReference type="RefSeq" id="WP_152944391.1">
    <property type="nucleotide sequence ID" value="NZ_CP045490.1"/>
</dbReference>
<organism evidence="1 2">
    <name type="scientific">Natronorubrum aibiense</name>
    <dbReference type="NCBI Taxonomy" id="348826"/>
    <lineage>
        <taxon>Archaea</taxon>
        <taxon>Methanobacteriati</taxon>
        <taxon>Methanobacteriota</taxon>
        <taxon>Stenosarchaea group</taxon>
        <taxon>Halobacteria</taxon>
        <taxon>Halobacteriales</taxon>
        <taxon>Natrialbaceae</taxon>
        <taxon>Natronorubrum</taxon>
    </lineage>
</organism>
<evidence type="ECO:0000313" key="1">
    <source>
        <dbReference type="EMBL" id="QFU84832.1"/>
    </source>
</evidence>
<sequence length="296" mass="33169">MSRQSVQWCIHQSRHGREATLAQIVEAIDRTALETKSALADDLDLSEHYVSELLQELKGRDLVKKAYVVDQERLFEEAPAVSSLYGTDTTENGQIILELLEGIEQVTNEQYAAARATFVGETPERTAGQLEPLTNERTSALLNELKSFTLSTEWPGNRVAAEFATIARNLELVGDRACFVSDVVEDTAVNASGVIEERLLEVFETGERINEYVRAILFDCDLDSIDSLYAAEERVHRNINELFELVTAYDTDVYGYLVSITRALERAIYYWVDTAEIAVQLHVGIELEHLTMGTSA</sequence>
<keyword evidence="2" id="KW-1185">Reference proteome</keyword>
<dbReference type="OrthoDB" id="183156at2157"/>
<accession>A0A5P9P9Q4</accession>
<evidence type="ECO:0000313" key="2">
    <source>
        <dbReference type="Proteomes" id="UP000326170"/>
    </source>
</evidence>
<dbReference type="EMBL" id="CP045490">
    <property type="protein sequence ID" value="QFU84832.1"/>
    <property type="molecule type" value="Genomic_DNA"/>
</dbReference>
<proteinExistence type="predicted"/>
<dbReference type="SUPFAM" id="SSF109755">
    <property type="entry name" value="PhoU-like"/>
    <property type="match status" value="1"/>
</dbReference>
<name>A0A5P9P9Q4_9EURY</name>
<reference evidence="1 2" key="1">
    <citation type="journal article" date="2007" name="Int. J. Syst. Evol. Microbiol.">
        <title>Natronorubrum sulfidifaciens sp. nov., an extremely haloalkaliphilic archaeon isolated from Aiding salt lake in Xin-Jiang, China.</title>
        <authorList>
            <person name="Cui H.L."/>
            <person name="Tohty D."/>
            <person name="Liu H.C."/>
            <person name="Liu S.J."/>
            <person name="Oren A."/>
            <person name="Zhou P.J."/>
        </authorList>
    </citation>
    <scope>NUCLEOTIDE SEQUENCE [LARGE SCALE GENOMIC DNA]</scope>
    <source>
        <strain evidence="1 2">7-3</strain>
        <plasmid evidence="1">unnamed2</plasmid>
    </source>
</reference>
<dbReference type="Proteomes" id="UP000326170">
    <property type="component" value="Plasmid unnamed2"/>
</dbReference>
<gene>
    <name evidence="1" type="ORF">GCU68_20275</name>
</gene>
<geneLocation type="plasmid" evidence="1 2">
    <name>unnamed2</name>
</geneLocation>
<protein>
    <submittedName>
        <fullName evidence="1">PhoU family transcriptional regulator</fullName>
    </submittedName>
</protein>
<dbReference type="KEGG" id="nas:GCU68_20275"/>